<dbReference type="STRING" id="1429867.A0A0G4PJA7"/>
<sequence length="89" mass="10559">MTSSLPWFRKGTGPGTIITLNKPLSSRWEILKKLDEYDDQQNKAYGFRSFTSAKFSYRDLERRVTKAFIRVYIQVPYRTTKMDDANTRR</sequence>
<organism evidence="1 2">
    <name type="scientific">Penicillium camemberti (strain FM 013)</name>
    <dbReference type="NCBI Taxonomy" id="1429867"/>
    <lineage>
        <taxon>Eukaryota</taxon>
        <taxon>Fungi</taxon>
        <taxon>Dikarya</taxon>
        <taxon>Ascomycota</taxon>
        <taxon>Pezizomycotina</taxon>
        <taxon>Eurotiomycetes</taxon>
        <taxon>Eurotiomycetidae</taxon>
        <taxon>Eurotiales</taxon>
        <taxon>Aspergillaceae</taxon>
        <taxon>Penicillium</taxon>
    </lineage>
</organism>
<evidence type="ECO:0000313" key="2">
    <source>
        <dbReference type="Proteomes" id="UP000053732"/>
    </source>
</evidence>
<accession>A0A0G4PJA7</accession>
<dbReference type="AlphaFoldDB" id="A0A0G4PJA7"/>
<reference evidence="1 2" key="1">
    <citation type="journal article" date="2014" name="Nat. Commun.">
        <title>Multiple recent horizontal transfers of a large genomic region in cheese making fungi.</title>
        <authorList>
            <person name="Cheeseman K."/>
            <person name="Ropars J."/>
            <person name="Renault P."/>
            <person name="Dupont J."/>
            <person name="Gouzy J."/>
            <person name="Branca A."/>
            <person name="Abraham A.L."/>
            <person name="Ceppi M."/>
            <person name="Conseiller E."/>
            <person name="Debuchy R."/>
            <person name="Malagnac F."/>
            <person name="Goarin A."/>
            <person name="Silar P."/>
            <person name="Lacoste S."/>
            <person name="Sallet E."/>
            <person name="Bensimon A."/>
            <person name="Giraud T."/>
            <person name="Brygoo Y."/>
        </authorList>
    </citation>
    <scope>NUCLEOTIDE SEQUENCE [LARGE SCALE GENOMIC DNA]</scope>
    <source>
        <strain evidence="2">FM 013</strain>
    </source>
</reference>
<gene>
    <name evidence="1" type="ORF">PCAMFM013_S018g000183</name>
</gene>
<evidence type="ECO:0000313" key="1">
    <source>
        <dbReference type="EMBL" id="CRL26490.1"/>
    </source>
</evidence>
<dbReference type="EMBL" id="HG793151">
    <property type="protein sequence ID" value="CRL26490.1"/>
    <property type="molecule type" value="Genomic_DNA"/>
</dbReference>
<dbReference type="Proteomes" id="UP000053732">
    <property type="component" value="Unassembled WGS sequence"/>
</dbReference>
<keyword evidence="2" id="KW-1185">Reference proteome</keyword>
<proteinExistence type="predicted"/>
<protein>
    <submittedName>
        <fullName evidence="1">Str. FM013</fullName>
    </submittedName>
</protein>
<name>A0A0G4PJA7_PENC3</name>